<dbReference type="AlphaFoldDB" id="A0A0S4R218"/>
<dbReference type="PANTHER" id="PTHR35007:SF1">
    <property type="entry name" value="PILUS ASSEMBLY PROTEIN"/>
    <property type="match status" value="1"/>
</dbReference>
<proteinExistence type="predicted"/>
<keyword evidence="4 6" id="KW-1133">Transmembrane helix</keyword>
<evidence type="ECO:0000259" key="7">
    <source>
        <dbReference type="Pfam" id="PF00482"/>
    </source>
</evidence>
<keyword evidence="3 6" id="KW-0812">Transmembrane</keyword>
<dbReference type="RefSeq" id="WP_091286531.1">
    <property type="nucleotide sequence ID" value="NZ_FAOZ01000050.1"/>
</dbReference>
<accession>A0A0S4R218</accession>
<evidence type="ECO:0000256" key="1">
    <source>
        <dbReference type="ARBA" id="ARBA00004651"/>
    </source>
</evidence>
<dbReference type="Pfam" id="PF00482">
    <property type="entry name" value="T2SSF"/>
    <property type="match status" value="1"/>
</dbReference>
<evidence type="ECO:0000313" key="8">
    <source>
        <dbReference type="EMBL" id="CUU60934.1"/>
    </source>
</evidence>
<dbReference type="Proteomes" id="UP000198802">
    <property type="component" value="Unassembled WGS sequence"/>
</dbReference>
<evidence type="ECO:0000313" key="9">
    <source>
        <dbReference type="Proteomes" id="UP000198802"/>
    </source>
</evidence>
<dbReference type="InterPro" id="IPR018076">
    <property type="entry name" value="T2SS_GspF_dom"/>
</dbReference>
<comment type="subcellular location">
    <subcellularLocation>
        <location evidence="1">Cell membrane</location>
        <topology evidence="1">Multi-pass membrane protein</topology>
    </subcellularLocation>
</comment>
<evidence type="ECO:0000256" key="4">
    <source>
        <dbReference type="ARBA" id="ARBA00022989"/>
    </source>
</evidence>
<sequence>MSGLVLACGAGCGLGLWLLWTALRPARPDLEQLLADLRPTPPTLGEADTGPGPGGWAARAGQPLARHLDPARLLPLTIRRDLVALDRDPSSHLAEKVTSGVVGLFLLPLLTVVLAVAGITLPVLLPTVGALALAIAGFFAPDLVVHADARSHRRAFRAAFATFLDLVVISLAGGAGLEQALDDAASIGTGPAYTRLKAAVDTAVLTGTPIWTVLAELGNRHDIADIVETAASVALAGGEGAKIRASLTAKAATIRLRALTDADAYAAATTERMSLPVAVLFLGFLLLIGYPAVARVMTSL</sequence>
<name>A0A0S4R218_9ACTN</name>
<feature type="transmembrane region" description="Helical" evidence="6">
    <location>
        <begin position="273"/>
        <end position="293"/>
    </location>
</feature>
<keyword evidence="9" id="KW-1185">Reference proteome</keyword>
<feature type="domain" description="Type II secretion system protein GspF" evidence="7">
    <location>
        <begin position="163"/>
        <end position="291"/>
    </location>
</feature>
<dbReference type="EMBL" id="FAOZ01000050">
    <property type="protein sequence ID" value="CUU60934.1"/>
    <property type="molecule type" value="Genomic_DNA"/>
</dbReference>
<dbReference type="GO" id="GO:0005886">
    <property type="term" value="C:plasma membrane"/>
    <property type="evidence" value="ECO:0007669"/>
    <property type="project" value="UniProtKB-SubCell"/>
</dbReference>
<evidence type="ECO:0000256" key="6">
    <source>
        <dbReference type="SAM" id="Phobius"/>
    </source>
</evidence>
<gene>
    <name evidence="8" type="ORF">Ga0074812_15034</name>
</gene>
<evidence type="ECO:0000256" key="5">
    <source>
        <dbReference type="ARBA" id="ARBA00023136"/>
    </source>
</evidence>
<evidence type="ECO:0000256" key="3">
    <source>
        <dbReference type="ARBA" id="ARBA00022692"/>
    </source>
</evidence>
<protein>
    <submittedName>
        <fullName evidence="8">Type II secretion system (T2SS), protein F</fullName>
    </submittedName>
</protein>
<organism evidence="8 9">
    <name type="scientific">Parafrankia irregularis</name>
    <dbReference type="NCBI Taxonomy" id="795642"/>
    <lineage>
        <taxon>Bacteria</taxon>
        <taxon>Bacillati</taxon>
        <taxon>Actinomycetota</taxon>
        <taxon>Actinomycetes</taxon>
        <taxon>Frankiales</taxon>
        <taxon>Frankiaceae</taxon>
        <taxon>Parafrankia</taxon>
    </lineage>
</organism>
<evidence type="ECO:0000256" key="2">
    <source>
        <dbReference type="ARBA" id="ARBA00022475"/>
    </source>
</evidence>
<dbReference type="PANTHER" id="PTHR35007">
    <property type="entry name" value="INTEGRAL MEMBRANE PROTEIN-RELATED"/>
    <property type="match status" value="1"/>
</dbReference>
<keyword evidence="5 6" id="KW-0472">Membrane</keyword>
<reference evidence="9" key="1">
    <citation type="submission" date="2015-11" db="EMBL/GenBank/DDBJ databases">
        <authorList>
            <person name="Varghese N."/>
        </authorList>
    </citation>
    <scope>NUCLEOTIDE SEQUENCE [LARGE SCALE GENOMIC DNA]</scope>
    <source>
        <strain evidence="9">DSM 45899</strain>
    </source>
</reference>
<keyword evidence="2" id="KW-1003">Cell membrane</keyword>
<feature type="transmembrane region" description="Helical" evidence="6">
    <location>
        <begin position="105"/>
        <end position="138"/>
    </location>
</feature>